<evidence type="ECO:0000313" key="4">
    <source>
        <dbReference type="Proteomes" id="UP000186817"/>
    </source>
</evidence>
<dbReference type="SUPFAM" id="SSF55846">
    <property type="entry name" value="N-acetylmuramoyl-L-alanine amidase-like"/>
    <property type="match status" value="1"/>
</dbReference>
<dbReference type="InterPro" id="IPR036505">
    <property type="entry name" value="Amidase/PGRP_sf"/>
</dbReference>
<keyword evidence="4" id="KW-1185">Reference proteome</keyword>
<dbReference type="GO" id="GO:0004197">
    <property type="term" value="F:cysteine-type endopeptidase activity"/>
    <property type="evidence" value="ECO:0007669"/>
    <property type="project" value="InterPro"/>
</dbReference>
<dbReference type="Proteomes" id="UP000186817">
    <property type="component" value="Unassembled WGS sequence"/>
</dbReference>
<dbReference type="OrthoDB" id="414187at2759"/>
<dbReference type="AlphaFoldDB" id="A0A1Q9E0U2"/>
<dbReference type="GO" id="GO:0008745">
    <property type="term" value="F:N-acetylmuramoyl-L-alanine amidase activity"/>
    <property type="evidence" value="ECO:0007669"/>
    <property type="project" value="InterPro"/>
</dbReference>
<dbReference type="GO" id="GO:0009253">
    <property type="term" value="P:peptidoglycan catabolic process"/>
    <property type="evidence" value="ECO:0007669"/>
    <property type="project" value="InterPro"/>
</dbReference>
<proteinExistence type="predicted"/>
<reference evidence="3 4" key="1">
    <citation type="submission" date="2016-02" db="EMBL/GenBank/DDBJ databases">
        <title>Genome analysis of coral dinoflagellate symbionts highlights evolutionary adaptations to a symbiotic lifestyle.</title>
        <authorList>
            <person name="Aranda M."/>
            <person name="Li Y."/>
            <person name="Liew Y.J."/>
            <person name="Baumgarten S."/>
            <person name="Simakov O."/>
            <person name="Wilson M."/>
            <person name="Piel J."/>
            <person name="Ashoor H."/>
            <person name="Bougouffa S."/>
            <person name="Bajic V.B."/>
            <person name="Ryu T."/>
            <person name="Ravasi T."/>
            <person name="Bayer T."/>
            <person name="Micklem G."/>
            <person name="Kim H."/>
            <person name="Bhak J."/>
            <person name="Lajeunesse T.C."/>
            <person name="Voolstra C.R."/>
        </authorList>
    </citation>
    <scope>NUCLEOTIDE SEQUENCE [LARGE SCALE GENOMIC DNA]</scope>
    <source>
        <strain evidence="3 4">CCMP2467</strain>
    </source>
</reference>
<feature type="domain" description="N-acetylmuramoyl-L-alanine amidase" evidence="2">
    <location>
        <begin position="409"/>
        <end position="510"/>
    </location>
</feature>
<dbReference type="Pfam" id="PF00656">
    <property type="entry name" value="Peptidase_C14"/>
    <property type="match status" value="1"/>
</dbReference>
<comment type="caution">
    <text evidence="3">The sequence shown here is derived from an EMBL/GenBank/DDBJ whole genome shotgun (WGS) entry which is preliminary data.</text>
</comment>
<evidence type="ECO:0000313" key="3">
    <source>
        <dbReference type="EMBL" id="OLQ01009.1"/>
    </source>
</evidence>
<dbReference type="InterPro" id="IPR029030">
    <property type="entry name" value="Caspase-like_dom_sf"/>
</dbReference>
<evidence type="ECO:0000259" key="2">
    <source>
        <dbReference type="Pfam" id="PF01510"/>
    </source>
</evidence>
<dbReference type="InterPro" id="IPR011600">
    <property type="entry name" value="Pept_C14_caspase"/>
</dbReference>
<dbReference type="SUPFAM" id="SSF52129">
    <property type="entry name" value="Caspase-like"/>
    <property type="match status" value="1"/>
</dbReference>
<dbReference type="EMBL" id="LSRX01000307">
    <property type="protein sequence ID" value="OLQ01009.1"/>
    <property type="molecule type" value="Genomic_DNA"/>
</dbReference>
<name>A0A1Q9E0U2_SYMMI</name>
<dbReference type="Gene3D" id="3.40.50.1460">
    <property type="match status" value="1"/>
</dbReference>
<dbReference type="InterPro" id="IPR002502">
    <property type="entry name" value="Amidase_domain"/>
</dbReference>
<protein>
    <submittedName>
        <fullName evidence="3">1,6-anhydro-N-acetylmuramyl-L-alanine amidase AmpD</fullName>
    </submittedName>
</protein>
<accession>A0A1Q9E0U2</accession>
<feature type="domain" description="Peptidase C14 caspase" evidence="1">
    <location>
        <begin position="130"/>
        <end position="334"/>
    </location>
</feature>
<dbReference type="GO" id="GO:0006508">
    <property type="term" value="P:proteolysis"/>
    <property type="evidence" value="ECO:0007669"/>
    <property type="project" value="InterPro"/>
</dbReference>
<dbReference type="Gene3D" id="3.40.80.10">
    <property type="entry name" value="Peptidoglycan recognition protein-like"/>
    <property type="match status" value="1"/>
</dbReference>
<evidence type="ECO:0000259" key="1">
    <source>
        <dbReference type="Pfam" id="PF00656"/>
    </source>
</evidence>
<organism evidence="3 4">
    <name type="scientific">Symbiodinium microadriaticum</name>
    <name type="common">Dinoflagellate</name>
    <name type="synonym">Zooxanthella microadriatica</name>
    <dbReference type="NCBI Taxonomy" id="2951"/>
    <lineage>
        <taxon>Eukaryota</taxon>
        <taxon>Sar</taxon>
        <taxon>Alveolata</taxon>
        <taxon>Dinophyceae</taxon>
        <taxon>Suessiales</taxon>
        <taxon>Symbiodiniaceae</taxon>
        <taxon>Symbiodinium</taxon>
    </lineage>
</organism>
<sequence>MADDLATALEKLKVMSTTLEVWKQKDIGSEAPLQQEGALRRLVGLLQSLEHLDQQSLVRLLDMAEAVRKPDLPEPPDPSCTLASVLVIGNPGRAEEARDEETSQAEEACLQEAQMIFEAAVRADSRCLPVLENPTRDQFLDAVDDFILDMVNHGSEGSTHLFYYTGDGCEIQGFRFIPRDATRPDRDYIALGDIMEKIDKQIQGRNIVFCIDSCRNNPNQETIRDRFDNERGILNRYCLLFRTTVGNEINEIHDDEEDLSAFARTIVRHIDQLASTQIPVIPDWVEQIVQAIKEEDEREDPLYSCSRPVAGSFRTIRSSSASSISSRSPLPGSMICSKGYSIFHEKHSPQVSPLDPLDPEQFYYVTDIRKAHRRRVNRMTAQTVDIACIILGSSEGRSAAEVKEDFAVRGMGPNYFITVEGNRIVLVKEELCAWDYNIACWHVEEVQGVGHISGTGHINEVKSYAVSISLEGSGKEPYREKQYTALISLLKRLIADYQVKLWNIVGAGEIMQPPPRAPQPGPQFEWARLEEVGCALAAKPRTQEQDISKYDLKVLLQQWGYAWGDDSKGFERRLHAFRQRYRVKEPEEGCELSLHDVAAVRSLIEQRNGLKAARTGPE</sequence>
<gene>
    <name evidence="3" type="primary">ampD</name>
    <name evidence="3" type="ORF">AK812_SmicGene16263</name>
</gene>
<dbReference type="Pfam" id="PF01510">
    <property type="entry name" value="Amidase_2"/>
    <property type="match status" value="1"/>
</dbReference>